<keyword evidence="1" id="KW-0812">Transmembrane</keyword>
<organism evidence="2">
    <name type="scientific">Compsopogon caeruleus</name>
    <dbReference type="NCBI Taxonomy" id="31354"/>
    <lineage>
        <taxon>Eukaryota</taxon>
        <taxon>Rhodophyta</taxon>
        <taxon>Compsopogonophyceae</taxon>
        <taxon>Compsopogonales</taxon>
        <taxon>Compsopogonaceae</taxon>
        <taxon>Compsopogon</taxon>
    </lineage>
</organism>
<keyword evidence="1" id="KW-0472">Membrane</keyword>
<feature type="transmembrane region" description="Helical" evidence="1">
    <location>
        <begin position="12"/>
        <end position="30"/>
    </location>
</feature>
<protein>
    <submittedName>
        <fullName evidence="2">Uncharacterized protein</fullName>
    </submittedName>
</protein>
<gene>
    <name evidence="2" type="ORF">CCAE0312_LOCUS4629</name>
</gene>
<dbReference type="AlphaFoldDB" id="A0A7S1TDC4"/>
<feature type="transmembrane region" description="Helical" evidence="1">
    <location>
        <begin position="72"/>
        <end position="95"/>
    </location>
</feature>
<sequence length="261" mass="27615">MEGNVDVTSAFHWSLYLYAIEGFLFFAVVTQTKSQEPGSHGGIARSFGTLFLFQSIAAVLLAIASLSGQGTVSRYCGIGSACSAVMVAISCIPAATHVSVPDFRKGVLKTVCFVLYAVFVAAGGFYWSRHVATTPEIPSVSEQLRRQIAGALGGGMVSILASSLIRLTRKVKGRNGASVLFLGSSLAVLAGLIWLHFEPLCNASSRLMWSDTCPLPRVYDHNALLVSFLFCANILGAEGVLRLMAVGSGDGLIEGYTEIGP</sequence>
<dbReference type="EMBL" id="HBGH01008446">
    <property type="protein sequence ID" value="CAD9232546.1"/>
    <property type="molecule type" value="Transcribed_RNA"/>
</dbReference>
<proteinExistence type="predicted"/>
<feature type="transmembrane region" description="Helical" evidence="1">
    <location>
        <begin position="107"/>
        <end position="128"/>
    </location>
</feature>
<feature type="transmembrane region" description="Helical" evidence="1">
    <location>
        <begin position="148"/>
        <end position="167"/>
    </location>
</feature>
<keyword evidence="1" id="KW-1133">Transmembrane helix</keyword>
<accession>A0A7S1TDC4</accession>
<reference evidence="2" key="1">
    <citation type="submission" date="2021-01" db="EMBL/GenBank/DDBJ databases">
        <authorList>
            <person name="Corre E."/>
            <person name="Pelletier E."/>
            <person name="Niang G."/>
            <person name="Scheremetjew M."/>
            <person name="Finn R."/>
            <person name="Kale V."/>
            <person name="Holt S."/>
            <person name="Cochrane G."/>
            <person name="Meng A."/>
            <person name="Brown T."/>
            <person name="Cohen L."/>
        </authorList>
    </citation>
    <scope>NUCLEOTIDE SEQUENCE</scope>
    <source>
        <strain evidence="2">SAG 36.94</strain>
    </source>
</reference>
<feature type="transmembrane region" description="Helical" evidence="1">
    <location>
        <begin position="179"/>
        <end position="197"/>
    </location>
</feature>
<name>A0A7S1TDC4_9RHOD</name>
<evidence type="ECO:0000313" key="2">
    <source>
        <dbReference type="EMBL" id="CAD9232546.1"/>
    </source>
</evidence>
<feature type="transmembrane region" description="Helical" evidence="1">
    <location>
        <begin position="42"/>
        <end position="66"/>
    </location>
</feature>
<evidence type="ECO:0000256" key="1">
    <source>
        <dbReference type="SAM" id="Phobius"/>
    </source>
</evidence>